<evidence type="ECO:0000256" key="1">
    <source>
        <dbReference type="ARBA" id="ARBA00007265"/>
    </source>
</evidence>
<comment type="caution">
    <text evidence="6">The sequence shown here is derived from an EMBL/GenBank/DDBJ whole genome shotgun (WGS) entry which is preliminary data.</text>
</comment>
<organism evidence="6 7">
    <name type="scientific">[Myrmecia] bisecta</name>
    <dbReference type="NCBI Taxonomy" id="41462"/>
    <lineage>
        <taxon>Eukaryota</taxon>
        <taxon>Viridiplantae</taxon>
        <taxon>Chlorophyta</taxon>
        <taxon>core chlorophytes</taxon>
        <taxon>Trebouxiophyceae</taxon>
        <taxon>Trebouxiales</taxon>
        <taxon>Trebouxiaceae</taxon>
        <taxon>Myrmecia</taxon>
    </lineage>
</organism>
<dbReference type="Pfam" id="PF01743">
    <property type="entry name" value="PolyA_pol"/>
    <property type="match status" value="1"/>
</dbReference>
<evidence type="ECO:0000313" key="6">
    <source>
        <dbReference type="EMBL" id="KAK9810492.1"/>
    </source>
</evidence>
<evidence type="ECO:0000313" key="7">
    <source>
        <dbReference type="Proteomes" id="UP001489004"/>
    </source>
</evidence>
<dbReference type="InterPro" id="IPR043519">
    <property type="entry name" value="NT_sf"/>
</dbReference>
<feature type="domain" description="Poly A polymerase head" evidence="5">
    <location>
        <begin position="4"/>
        <end position="71"/>
    </location>
</feature>
<dbReference type="GO" id="GO:0052927">
    <property type="term" value="F:CC tRNA cytidylyltransferase activity"/>
    <property type="evidence" value="ECO:0007669"/>
    <property type="project" value="TreeGrafter"/>
</dbReference>
<proteinExistence type="inferred from homology"/>
<dbReference type="PANTHER" id="PTHR13734">
    <property type="entry name" value="TRNA-NUCLEOTIDYLTRANSFERASE"/>
    <property type="match status" value="1"/>
</dbReference>
<dbReference type="Gene3D" id="3.30.460.10">
    <property type="entry name" value="Beta Polymerase, domain 2"/>
    <property type="match status" value="1"/>
</dbReference>
<dbReference type="GO" id="GO:0003723">
    <property type="term" value="F:RNA binding"/>
    <property type="evidence" value="ECO:0007669"/>
    <property type="project" value="UniProtKB-KW"/>
</dbReference>
<dbReference type="AlphaFoldDB" id="A0AAW1PR78"/>
<evidence type="ECO:0000256" key="3">
    <source>
        <dbReference type="ARBA" id="ARBA00022884"/>
    </source>
</evidence>
<dbReference type="Proteomes" id="UP001489004">
    <property type="component" value="Unassembled WGS sequence"/>
</dbReference>
<evidence type="ECO:0000256" key="4">
    <source>
        <dbReference type="RuleBase" id="RU003953"/>
    </source>
</evidence>
<keyword evidence="3 4" id="KW-0694">RNA-binding</keyword>
<dbReference type="GO" id="GO:0052929">
    <property type="term" value="F:ATP:3'-cytidine-cytidine-tRNA adenylyltransferase activity"/>
    <property type="evidence" value="ECO:0007669"/>
    <property type="project" value="TreeGrafter"/>
</dbReference>
<evidence type="ECO:0000256" key="2">
    <source>
        <dbReference type="ARBA" id="ARBA00022679"/>
    </source>
</evidence>
<keyword evidence="2 4" id="KW-0808">Transferase</keyword>
<dbReference type="PANTHER" id="PTHR13734:SF5">
    <property type="entry name" value="CCA TRNA NUCLEOTIDYLTRANSFERASE, MITOCHONDRIAL"/>
    <property type="match status" value="1"/>
</dbReference>
<comment type="similarity">
    <text evidence="1 4">Belongs to the tRNA nucleotidyltransferase/poly(A) polymerase family.</text>
</comment>
<sequence length="126" mass="14340">MRVNGMDLDLVNLRSETYADSRIPEMAFGTPQQDAMRRDFTINSLFYNINTGMVEDFTERGLEDLHAGLIRTPLPASETFTDDPLRVLRAIRFGARFNFELDAELMEAASSSQVRLSHMKFAETSE</sequence>
<evidence type="ECO:0000259" key="5">
    <source>
        <dbReference type="Pfam" id="PF01743"/>
    </source>
</evidence>
<dbReference type="SUPFAM" id="SSF81891">
    <property type="entry name" value="Poly A polymerase C-terminal region-like"/>
    <property type="match status" value="1"/>
</dbReference>
<dbReference type="Gene3D" id="1.10.3090.10">
    <property type="entry name" value="cca-adding enzyme, domain 2"/>
    <property type="match status" value="1"/>
</dbReference>
<dbReference type="EMBL" id="JALJOR010000010">
    <property type="protein sequence ID" value="KAK9810492.1"/>
    <property type="molecule type" value="Genomic_DNA"/>
</dbReference>
<dbReference type="SUPFAM" id="SSF81301">
    <property type="entry name" value="Nucleotidyltransferase"/>
    <property type="match status" value="1"/>
</dbReference>
<reference evidence="6 7" key="1">
    <citation type="journal article" date="2024" name="Nat. Commun.">
        <title>Phylogenomics reveals the evolutionary origins of lichenization in chlorophyte algae.</title>
        <authorList>
            <person name="Puginier C."/>
            <person name="Libourel C."/>
            <person name="Otte J."/>
            <person name="Skaloud P."/>
            <person name="Haon M."/>
            <person name="Grisel S."/>
            <person name="Petersen M."/>
            <person name="Berrin J.G."/>
            <person name="Delaux P.M."/>
            <person name="Dal Grande F."/>
            <person name="Keller J."/>
        </authorList>
    </citation>
    <scope>NUCLEOTIDE SEQUENCE [LARGE SCALE GENOMIC DNA]</scope>
    <source>
        <strain evidence="6 7">SAG 2043</strain>
    </source>
</reference>
<dbReference type="InterPro" id="IPR002646">
    <property type="entry name" value="PolA_pol_head_dom"/>
</dbReference>
<dbReference type="GO" id="GO:0001680">
    <property type="term" value="P:tRNA 3'-terminal CCA addition"/>
    <property type="evidence" value="ECO:0007669"/>
    <property type="project" value="TreeGrafter"/>
</dbReference>
<protein>
    <recommendedName>
        <fullName evidence="5">Poly A polymerase head domain-containing protein</fullName>
    </recommendedName>
</protein>
<gene>
    <name evidence="6" type="ORF">WJX72_011578</name>
</gene>
<accession>A0AAW1PR78</accession>
<keyword evidence="7" id="KW-1185">Reference proteome</keyword>
<name>A0AAW1PR78_9CHLO</name>